<dbReference type="Pfam" id="PF00171">
    <property type="entry name" value="Aldedh"/>
    <property type="match status" value="1"/>
</dbReference>
<dbReference type="RefSeq" id="WP_189879384.1">
    <property type="nucleotide sequence ID" value="NZ_BMWA01000033.1"/>
</dbReference>
<dbReference type="SUPFAM" id="SSF53720">
    <property type="entry name" value="ALDH-like"/>
    <property type="match status" value="1"/>
</dbReference>
<evidence type="ECO:0000256" key="1">
    <source>
        <dbReference type="ARBA" id="ARBA00009986"/>
    </source>
</evidence>
<dbReference type="Gene3D" id="3.40.605.10">
    <property type="entry name" value="Aldehyde Dehydrogenase, Chain A, domain 1"/>
    <property type="match status" value="1"/>
</dbReference>
<name>A0ABW2E5E0_9ACTN</name>
<accession>A0ABW2E5E0</accession>
<reference evidence="6" key="1">
    <citation type="journal article" date="2019" name="Int. J. Syst. Evol. Microbiol.">
        <title>The Global Catalogue of Microorganisms (GCM) 10K type strain sequencing project: providing services to taxonomists for standard genome sequencing and annotation.</title>
        <authorList>
            <consortium name="The Broad Institute Genomics Platform"/>
            <consortium name="The Broad Institute Genome Sequencing Center for Infectious Disease"/>
            <person name="Wu L."/>
            <person name="Ma J."/>
        </authorList>
    </citation>
    <scope>NUCLEOTIDE SEQUENCE [LARGE SCALE GENOMIC DNA]</scope>
    <source>
        <strain evidence="6">JCM 4855</strain>
    </source>
</reference>
<dbReference type="EMBL" id="JBHSYM010000061">
    <property type="protein sequence ID" value="MFC7015381.1"/>
    <property type="molecule type" value="Genomic_DNA"/>
</dbReference>
<dbReference type="InterPro" id="IPR015590">
    <property type="entry name" value="Aldehyde_DH_dom"/>
</dbReference>
<evidence type="ECO:0000256" key="3">
    <source>
        <dbReference type="SAM" id="MobiDB-lite"/>
    </source>
</evidence>
<dbReference type="InterPro" id="IPR016161">
    <property type="entry name" value="Ald_DH/histidinol_DH"/>
</dbReference>
<evidence type="ECO:0000313" key="5">
    <source>
        <dbReference type="EMBL" id="MFC7015381.1"/>
    </source>
</evidence>
<feature type="domain" description="Aldehyde dehydrogenase" evidence="4">
    <location>
        <begin position="4"/>
        <end position="80"/>
    </location>
</feature>
<keyword evidence="2" id="KW-0560">Oxidoreductase</keyword>
<gene>
    <name evidence="5" type="ORF">ACFQMH_27475</name>
</gene>
<proteinExistence type="inferred from homology"/>
<evidence type="ECO:0000259" key="4">
    <source>
        <dbReference type="Pfam" id="PF00171"/>
    </source>
</evidence>
<dbReference type="InterPro" id="IPR016162">
    <property type="entry name" value="Ald_DH_N"/>
</dbReference>
<protein>
    <submittedName>
        <fullName evidence="5">Aldehyde dehydrogenase family protein</fullName>
    </submittedName>
</protein>
<evidence type="ECO:0000313" key="6">
    <source>
        <dbReference type="Proteomes" id="UP001596409"/>
    </source>
</evidence>
<comment type="caution">
    <text evidence="5">The sequence shown here is derived from an EMBL/GenBank/DDBJ whole genome shotgun (WGS) entry which is preliminary data.</text>
</comment>
<organism evidence="5 6">
    <name type="scientific">Streptomyces viridiviolaceus</name>
    <dbReference type="NCBI Taxonomy" id="68282"/>
    <lineage>
        <taxon>Bacteria</taxon>
        <taxon>Bacillati</taxon>
        <taxon>Actinomycetota</taxon>
        <taxon>Actinomycetes</taxon>
        <taxon>Kitasatosporales</taxon>
        <taxon>Streptomycetaceae</taxon>
        <taxon>Streptomyces</taxon>
    </lineage>
</organism>
<dbReference type="PANTHER" id="PTHR42804">
    <property type="entry name" value="ALDEHYDE DEHYDROGENASE"/>
    <property type="match status" value="1"/>
</dbReference>
<evidence type="ECO:0000256" key="2">
    <source>
        <dbReference type="ARBA" id="ARBA00023002"/>
    </source>
</evidence>
<feature type="region of interest" description="Disordered" evidence="3">
    <location>
        <begin position="76"/>
        <end position="96"/>
    </location>
</feature>
<keyword evidence="6" id="KW-1185">Reference proteome</keyword>
<dbReference type="PANTHER" id="PTHR42804:SF1">
    <property type="entry name" value="ALDEHYDE DEHYDROGENASE-RELATED"/>
    <property type="match status" value="1"/>
</dbReference>
<dbReference type="Proteomes" id="UP001596409">
    <property type="component" value="Unassembled WGS sequence"/>
</dbReference>
<sequence>MTAANGRPIGSVPAASTRDVDAAVAAARRAFDHPSGWAHWAPEDRAAAMLRLADALAVRSDRTTELVSAQVGMPINTAKSSEGSVPEKLLRGSTRR</sequence>
<comment type="similarity">
    <text evidence="1">Belongs to the aldehyde dehydrogenase family.</text>
</comment>